<evidence type="ECO:0000313" key="9">
    <source>
        <dbReference type="EMBL" id="MBO8434186.1"/>
    </source>
</evidence>
<dbReference type="InterPro" id="IPR050157">
    <property type="entry name" value="PSI_iron-sulfur_center"/>
</dbReference>
<dbReference type="AlphaFoldDB" id="A0A9D9DV22"/>
<evidence type="ECO:0000256" key="1">
    <source>
        <dbReference type="ARBA" id="ARBA00001966"/>
    </source>
</evidence>
<proteinExistence type="predicted"/>
<evidence type="ECO:0000313" key="10">
    <source>
        <dbReference type="Proteomes" id="UP000823611"/>
    </source>
</evidence>
<evidence type="ECO:0000256" key="2">
    <source>
        <dbReference type="ARBA" id="ARBA00003532"/>
    </source>
</evidence>
<dbReference type="PANTHER" id="PTHR24960">
    <property type="entry name" value="PHOTOSYSTEM I IRON-SULFUR CENTER-RELATED"/>
    <property type="match status" value="1"/>
</dbReference>
<reference evidence="9" key="2">
    <citation type="journal article" date="2021" name="PeerJ">
        <title>Extensive microbial diversity within the chicken gut microbiome revealed by metagenomics and culture.</title>
        <authorList>
            <person name="Gilroy R."/>
            <person name="Ravi A."/>
            <person name="Getino M."/>
            <person name="Pursley I."/>
            <person name="Horton D.L."/>
            <person name="Alikhan N.F."/>
            <person name="Baker D."/>
            <person name="Gharbi K."/>
            <person name="Hall N."/>
            <person name="Watson M."/>
            <person name="Adriaenssens E.M."/>
            <person name="Foster-Nyarko E."/>
            <person name="Jarju S."/>
            <person name="Secka A."/>
            <person name="Antonio M."/>
            <person name="Oren A."/>
            <person name="Chaudhuri R.R."/>
            <person name="La Ragione R."/>
            <person name="Hildebrand F."/>
            <person name="Pallen M.J."/>
        </authorList>
    </citation>
    <scope>NUCLEOTIDE SEQUENCE</scope>
    <source>
        <strain evidence="9">F6-4510</strain>
    </source>
</reference>
<sequence length="212" mass="24816">MQGYCNFKDDTIGIVCPIYDYEIPRLVKKFLEKANFDTKYFYIILTHRDKCSVDISSMEDFLYSIGKKADYINDITIFLNKFFEPEYEFDHCINKIRDDISNRKKFKKNSKRLFNKNKKYCEYVYKVSDECVGCGICQRVCPVGCISIYNQRAYHNLLDNVGNLICENCGACISHCPKEAISLNRNNKKIGFMGKNSNIRLIEIVNSNNQFR</sequence>
<dbReference type="InterPro" id="IPR017896">
    <property type="entry name" value="4Fe4S_Fe-S-bd"/>
</dbReference>
<comment type="cofactor">
    <cofactor evidence="1">
        <name>[4Fe-4S] cluster</name>
        <dbReference type="ChEBI" id="CHEBI:49883"/>
    </cofactor>
</comment>
<dbReference type="PROSITE" id="PS51379">
    <property type="entry name" value="4FE4S_FER_2"/>
    <property type="match status" value="2"/>
</dbReference>
<keyword evidence="4" id="KW-0004">4Fe-4S</keyword>
<dbReference type="Gene3D" id="3.40.50.360">
    <property type="match status" value="1"/>
</dbReference>
<keyword evidence="6" id="KW-0408">Iron</keyword>
<evidence type="ECO:0000256" key="4">
    <source>
        <dbReference type="ARBA" id="ARBA00022485"/>
    </source>
</evidence>
<comment type="caution">
    <text evidence="9">The sequence shown here is derived from an EMBL/GenBank/DDBJ whole genome shotgun (WGS) entry which is preliminary data.</text>
</comment>
<evidence type="ECO:0000256" key="5">
    <source>
        <dbReference type="ARBA" id="ARBA00022723"/>
    </source>
</evidence>
<name>A0A9D9DV22_9FIRM</name>
<evidence type="ECO:0000259" key="8">
    <source>
        <dbReference type="PROSITE" id="PS51379"/>
    </source>
</evidence>
<feature type="domain" description="4Fe-4S ferredoxin-type" evidence="8">
    <location>
        <begin position="154"/>
        <end position="186"/>
    </location>
</feature>
<dbReference type="Proteomes" id="UP000823611">
    <property type="component" value="Unassembled WGS sequence"/>
</dbReference>
<evidence type="ECO:0000256" key="3">
    <source>
        <dbReference type="ARBA" id="ARBA00013529"/>
    </source>
</evidence>
<dbReference type="InterPro" id="IPR017900">
    <property type="entry name" value="4Fe4S_Fe_S_CS"/>
</dbReference>
<dbReference type="GO" id="GO:0046872">
    <property type="term" value="F:metal ion binding"/>
    <property type="evidence" value="ECO:0007669"/>
    <property type="project" value="UniProtKB-KW"/>
</dbReference>
<dbReference type="GO" id="GO:0051539">
    <property type="term" value="F:4 iron, 4 sulfur cluster binding"/>
    <property type="evidence" value="ECO:0007669"/>
    <property type="project" value="UniProtKB-KW"/>
</dbReference>
<keyword evidence="5" id="KW-0479">Metal-binding</keyword>
<protein>
    <recommendedName>
        <fullName evidence="3">Ferredoxin</fullName>
    </recommendedName>
</protein>
<dbReference type="SUPFAM" id="SSF54862">
    <property type="entry name" value="4Fe-4S ferredoxins"/>
    <property type="match status" value="1"/>
</dbReference>
<keyword evidence="7" id="KW-0411">Iron-sulfur</keyword>
<gene>
    <name evidence="9" type="ORF">IAC55_02525</name>
</gene>
<accession>A0A9D9DV22</accession>
<dbReference type="Pfam" id="PF13237">
    <property type="entry name" value="Fer4_10"/>
    <property type="match status" value="1"/>
</dbReference>
<dbReference type="InterPro" id="IPR029039">
    <property type="entry name" value="Flavoprotein-like_sf"/>
</dbReference>
<evidence type="ECO:0000256" key="7">
    <source>
        <dbReference type="ARBA" id="ARBA00023014"/>
    </source>
</evidence>
<dbReference type="InterPro" id="IPR047964">
    <property type="entry name" value="EFR1-like"/>
</dbReference>
<dbReference type="EMBL" id="JADIMX010000050">
    <property type="protein sequence ID" value="MBO8434186.1"/>
    <property type="molecule type" value="Genomic_DNA"/>
</dbReference>
<dbReference type="PROSITE" id="PS00198">
    <property type="entry name" value="4FE4S_FER_1"/>
    <property type="match status" value="2"/>
</dbReference>
<dbReference type="NCBIfam" id="NF038196">
    <property type="entry name" value="ferrodoxin_EFR1"/>
    <property type="match status" value="1"/>
</dbReference>
<feature type="domain" description="4Fe-4S ferredoxin-type" evidence="8">
    <location>
        <begin position="122"/>
        <end position="151"/>
    </location>
</feature>
<reference evidence="9" key="1">
    <citation type="submission" date="2020-10" db="EMBL/GenBank/DDBJ databases">
        <authorList>
            <person name="Gilroy R."/>
        </authorList>
    </citation>
    <scope>NUCLEOTIDE SEQUENCE</scope>
    <source>
        <strain evidence="9">F6-4510</strain>
    </source>
</reference>
<dbReference type="Gene3D" id="3.30.70.20">
    <property type="match status" value="1"/>
</dbReference>
<evidence type="ECO:0000256" key="6">
    <source>
        <dbReference type="ARBA" id="ARBA00023004"/>
    </source>
</evidence>
<organism evidence="9 10">
    <name type="scientific">Candidatus Fimicola merdigallinarum</name>
    <dbReference type="NCBI Taxonomy" id="2840819"/>
    <lineage>
        <taxon>Bacteria</taxon>
        <taxon>Bacillati</taxon>
        <taxon>Bacillota</taxon>
        <taxon>Clostridia</taxon>
        <taxon>Lachnospirales</taxon>
        <taxon>Lachnospiraceae</taxon>
        <taxon>Lachnospiraceae incertae sedis</taxon>
        <taxon>Candidatus Fimicola</taxon>
    </lineage>
</organism>
<dbReference type="PANTHER" id="PTHR24960:SF79">
    <property type="entry name" value="PHOTOSYSTEM I IRON-SULFUR CENTER"/>
    <property type="match status" value="1"/>
</dbReference>
<comment type="function">
    <text evidence="2">Ferredoxins are iron-sulfur proteins that transfer electrons in a wide variety of metabolic reactions.</text>
</comment>